<keyword evidence="1" id="KW-0805">Transcription regulation</keyword>
<evidence type="ECO:0000259" key="4">
    <source>
        <dbReference type="PROSITE" id="PS50987"/>
    </source>
</evidence>
<dbReference type="InterPro" id="IPR036390">
    <property type="entry name" value="WH_DNA-bd_sf"/>
</dbReference>
<dbReference type="Pfam" id="PF12840">
    <property type="entry name" value="HTH_20"/>
    <property type="match status" value="1"/>
</dbReference>
<dbReference type="SUPFAM" id="SSF46785">
    <property type="entry name" value="Winged helix' DNA-binding domain"/>
    <property type="match status" value="1"/>
</dbReference>
<dbReference type="CDD" id="cd00090">
    <property type="entry name" value="HTH_ARSR"/>
    <property type="match status" value="1"/>
</dbReference>
<evidence type="ECO:0000256" key="3">
    <source>
        <dbReference type="ARBA" id="ARBA00023163"/>
    </source>
</evidence>
<dbReference type="SMART" id="SM00418">
    <property type="entry name" value="HTH_ARSR"/>
    <property type="match status" value="1"/>
</dbReference>
<sequence length="114" mass="12627">MDMNVAVVALAALAHTSRLSVFRHLVERGQDGAFPGDMAAGLQMPANTLSFHLKTLSHANLVTSEQNGRFIRYRANFPVMQELIDYLTRNCCDGDPGRCFPATKPRVPKGVRLR</sequence>
<dbReference type="InterPro" id="IPR001845">
    <property type="entry name" value="HTH_ArsR_DNA-bd_dom"/>
</dbReference>
<reference evidence="5" key="1">
    <citation type="submission" date="2022-09" db="EMBL/GenBank/DDBJ databases">
        <title>Tahibacter sp. nov., isolated from a fresh water.</title>
        <authorList>
            <person name="Baek J.H."/>
            <person name="Lee J.K."/>
            <person name="Kim J.M."/>
            <person name="Jeon C.O."/>
        </authorList>
    </citation>
    <scope>NUCLEOTIDE SEQUENCE</scope>
    <source>
        <strain evidence="5">W38</strain>
    </source>
</reference>
<dbReference type="InterPro" id="IPR036388">
    <property type="entry name" value="WH-like_DNA-bd_sf"/>
</dbReference>
<dbReference type="EMBL" id="CP104694">
    <property type="protein sequence ID" value="UXI70549.1"/>
    <property type="molecule type" value="Genomic_DNA"/>
</dbReference>
<evidence type="ECO:0000256" key="1">
    <source>
        <dbReference type="ARBA" id="ARBA00023015"/>
    </source>
</evidence>
<dbReference type="PANTHER" id="PTHR43132:SF2">
    <property type="entry name" value="ARSENICAL RESISTANCE OPERON REPRESSOR ARSR-RELATED"/>
    <property type="match status" value="1"/>
</dbReference>
<dbReference type="NCBIfam" id="NF033788">
    <property type="entry name" value="HTH_metalloreg"/>
    <property type="match status" value="1"/>
</dbReference>
<evidence type="ECO:0000313" key="6">
    <source>
        <dbReference type="Proteomes" id="UP001064632"/>
    </source>
</evidence>
<protein>
    <submittedName>
        <fullName evidence="5">Metalloregulator ArsR/SmtB family transcription factor</fullName>
    </submittedName>
</protein>
<dbReference type="PANTHER" id="PTHR43132">
    <property type="entry name" value="ARSENICAL RESISTANCE OPERON REPRESSOR ARSR-RELATED"/>
    <property type="match status" value="1"/>
</dbReference>
<evidence type="ECO:0000313" key="5">
    <source>
        <dbReference type="EMBL" id="UXI70549.1"/>
    </source>
</evidence>
<dbReference type="PROSITE" id="PS50987">
    <property type="entry name" value="HTH_ARSR_2"/>
    <property type="match status" value="1"/>
</dbReference>
<keyword evidence="3" id="KW-0804">Transcription</keyword>
<dbReference type="Gene3D" id="1.10.10.10">
    <property type="entry name" value="Winged helix-like DNA-binding domain superfamily/Winged helix DNA-binding domain"/>
    <property type="match status" value="1"/>
</dbReference>
<gene>
    <name evidence="5" type="ORF">N4264_13185</name>
</gene>
<keyword evidence="2" id="KW-0238">DNA-binding</keyword>
<proteinExistence type="predicted"/>
<feature type="domain" description="HTH arsR-type" evidence="4">
    <location>
        <begin position="1"/>
        <end position="95"/>
    </location>
</feature>
<dbReference type="InterPro" id="IPR011991">
    <property type="entry name" value="ArsR-like_HTH"/>
</dbReference>
<accession>A0ABY6BKL0</accession>
<keyword evidence="6" id="KW-1185">Reference proteome</keyword>
<dbReference type="InterPro" id="IPR051011">
    <property type="entry name" value="Metal_resp_trans_reg"/>
</dbReference>
<dbReference type="Proteomes" id="UP001064632">
    <property type="component" value="Chromosome"/>
</dbReference>
<evidence type="ECO:0000256" key="2">
    <source>
        <dbReference type="ARBA" id="ARBA00023125"/>
    </source>
</evidence>
<name>A0ABY6BKL0_9GAMM</name>
<dbReference type="PRINTS" id="PR00778">
    <property type="entry name" value="HTHARSR"/>
</dbReference>
<organism evidence="5 6">
    <name type="scientific">Tahibacter amnicola</name>
    <dbReference type="NCBI Taxonomy" id="2976241"/>
    <lineage>
        <taxon>Bacteria</taxon>
        <taxon>Pseudomonadati</taxon>
        <taxon>Pseudomonadota</taxon>
        <taxon>Gammaproteobacteria</taxon>
        <taxon>Lysobacterales</taxon>
        <taxon>Rhodanobacteraceae</taxon>
        <taxon>Tahibacter</taxon>
    </lineage>
</organism>